<keyword evidence="3" id="KW-1185">Reference proteome</keyword>
<sequence length="295" mass="32632">MSSESYTKLFASITASTVWQEPAGTRLTWITMLAMANRYGQVKASIPGLANIANVSIAECETALATFLAPDKYSRTKDHEGRRIEEIEGGWQLLNHAKYRAIASDETTRTAKREHMQRVRAEAKANSTSGNTNSTVDGSGDIADTDTDTERAKATTGEARTALVIPEWLPADAWKDWHDYRNSRKGWTHKARALSLRTLTELWAQGHSPRAVIDQAIERGWTGLFPVRSHDQARAGPNGQPQSKTLTGMKSLQGMKNGNGLVHERDNRRPDEAHVLELGSHARLRLGADHGRDVD</sequence>
<proteinExistence type="predicted"/>
<name>A0ABW2YJ30_9GAMM</name>
<dbReference type="RefSeq" id="WP_386811205.1">
    <property type="nucleotide sequence ID" value="NZ_JBHTIH010000002.1"/>
</dbReference>
<evidence type="ECO:0008006" key="4">
    <source>
        <dbReference type="Google" id="ProtNLM"/>
    </source>
</evidence>
<reference evidence="3" key="1">
    <citation type="journal article" date="2019" name="Int. J. Syst. Evol. Microbiol.">
        <title>The Global Catalogue of Microorganisms (GCM) 10K type strain sequencing project: providing services to taxonomists for standard genome sequencing and annotation.</title>
        <authorList>
            <consortium name="The Broad Institute Genomics Platform"/>
            <consortium name="The Broad Institute Genome Sequencing Center for Infectious Disease"/>
            <person name="Wu L."/>
            <person name="Ma J."/>
        </authorList>
    </citation>
    <scope>NUCLEOTIDE SEQUENCE [LARGE SCALE GENOMIC DNA]</scope>
    <source>
        <strain evidence="3">CCUG 55491</strain>
    </source>
</reference>
<protein>
    <recommendedName>
        <fullName evidence="4">Replication protein</fullName>
    </recommendedName>
</protein>
<feature type="compositionally biased region" description="Polar residues" evidence="1">
    <location>
        <begin position="125"/>
        <end position="137"/>
    </location>
</feature>
<accession>A0ABW2YJ30</accession>
<evidence type="ECO:0000313" key="2">
    <source>
        <dbReference type="EMBL" id="MFD0738273.1"/>
    </source>
</evidence>
<evidence type="ECO:0000313" key="3">
    <source>
        <dbReference type="Proteomes" id="UP001597090"/>
    </source>
</evidence>
<evidence type="ECO:0000256" key="1">
    <source>
        <dbReference type="SAM" id="MobiDB-lite"/>
    </source>
</evidence>
<dbReference type="EMBL" id="JBHTIH010000002">
    <property type="protein sequence ID" value="MFD0738273.1"/>
    <property type="molecule type" value="Genomic_DNA"/>
</dbReference>
<gene>
    <name evidence="2" type="ORF">ACFQZQ_03080</name>
</gene>
<organism evidence="2 3">
    <name type="scientific">Lysobacter koreensis</name>
    <dbReference type="NCBI Taxonomy" id="266122"/>
    <lineage>
        <taxon>Bacteria</taxon>
        <taxon>Pseudomonadati</taxon>
        <taxon>Pseudomonadota</taxon>
        <taxon>Gammaproteobacteria</taxon>
        <taxon>Lysobacterales</taxon>
        <taxon>Lysobacteraceae</taxon>
        <taxon>Lysobacter</taxon>
    </lineage>
</organism>
<feature type="region of interest" description="Disordered" evidence="1">
    <location>
        <begin position="121"/>
        <end position="157"/>
    </location>
</feature>
<dbReference type="Proteomes" id="UP001597090">
    <property type="component" value="Unassembled WGS sequence"/>
</dbReference>
<comment type="caution">
    <text evidence="2">The sequence shown here is derived from an EMBL/GenBank/DDBJ whole genome shotgun (WGS) entry which is preliminary data.</text>
</comment>